<dbReference type="InterPro" id="IPR000330">
    <property type="entry name" value="SNF2_N"/>
</dbReference>
<dbReference type="InterPro" id="IPR027417">
    <property type="entry name" value="P-loop_NTPase"/>
</dbReference>
<dbReference type="GO" id="GO:0080188">
    <property type="term" value="P:gene silencing by siRNA-directed DNA methylation"/>
    <property type="evidence" value="ECO:0007669"/>
    <property type="project" value="InterPro"/>
</dbReference>
<dbReference type="PANTHER" id="PTHR45821:SF5">
    <property type="entry name" value="SNF2 DOMAIN-CONTAINING PROTEIN CLASSY 4"/>
    <property type="match status" value="1"/>
</dbReference>
<dbReference type="SUPFAM" id="SSF52540">
    <property type="entry name" value="P-loop containing nucleoside triphosphate hydrolases"/>
    <property type="match status" value="2"/>
</dbReference>
<evidence type="ECO:0000256" key="6">
    <source>
        <dbReference type="ARBA" id="ARBA00023242"/>
    </source>
</evidence>
<feature type="compositionally biased region" description="Basic and acidic residues" evidence="7">
    <location>
        <begin position="47"/>
        <end position="61"/>
    </location>
</feature>
<dbReference type="Pfam" id="PF00271">
    <property type="entry name" value="Helicase_C"/>
    <property type="match status" value="1"/>
</dbReference>
<feature type="domain" description="Helicase C-terminal" evidence="9">
    <location>
        <begin position="982"/>
        <end position="1135"/>
    </location>
</feature>
<accession>A0AAV3Q6Y6</accession>
<proteinExistence type="predicted"/>
<dbReference type="SMART" id="SM00490">
    <property type="entry name" value="HELICc"/>
    <property type="match status" value="1"/>
</dbReference>
<feature type="region of interest" description="Disordered" evidence="7">
    <location>
        <begin position="335"/>
        <end position="358"/>
    </location>
</feature>
<feature type="compositionally biased region" description="Basic and acidic residues" evidence="7">
    <location>
        <begin position="335"/>
        <end position="351"/>
    </location>
</feature>
<evidence type="ECO:0000256" key="3">
    <source>
        <dbReference type="ARBA" id="ARBA00022801"/>
    </source>
</evidence>
<dbReference type="Gene3D" id="3.40.50.10810">
    <property type="entry name" value="Tandem AAA-ATPase domain"/>
    <property type="match status" value="1"/>
</dbReference>
<evidence type="ECO:0000259" key="8">
    <source>
        <dbReference type="PROSITE" id="PS51192"/>
    </source>
</evidence>
<keyword evidence="3" id="KW-0378">Hydrolase</keyword>
<dbReference type="PANTHER" id="PTHR45821">
    <property type="entry name" value="SNF2 DOMAIN-CONTAINING PROTEIN CLASSY 2-RELATED"/>
    <property type="match status" value="1"/>
</dbReference>
<dbReference type="GO" id="GO:0005634">
    <property type="term" value="C:nucleus"/>
    <property type="evidence" value="ECO:0007669"/>
    <property type="project" value="UniProtKB-SubCell"/>
</dbReference>
<gene>
    <name evidence="10" type="ORF">LIER_16527</name>
</gene>
<dbReference type="PROSITE" id="PS51194">
    <property type="entry name" value="HELICASE_CTER"/>
    <property type="match status" value="1"/>
</dbReference>
<evidence type="ECO:0000256" key="5">
    <source>
        <dbReference type="ARBA" id="ARBA00022840"/>
    </source>
</evidence>
<dbReference type="AlphaFoldDB" id="A0AAV3Q6Y6"/>
<keyword evidence="6" id="KW-0539">Nucleus</keyword>
<dbReference type="InterPro" id="IPR014001">
    <property type="entry name" value="Helicase_ATP-bd"/>
</dbReference>
<dbReference type="EMBL" id="BAABME010003704">
    <property type="protein sequence ID" value="GAA0159832.1"/>
    <property type="molecule type" value="Genomic_DNA"/>
</dbReference>
<dbReference type="CDD" id="cd18793">
    <property type="entry name" value="SF2_C_SNF"/>
    <property type="match status" value="1"/>
</dbReference>
<keyword evidence="4" id="KW-0347">Helicase</keyword>
<evidence type="ECO:0000256" key="4">
    <source>
        <dbReference type="ARBA" id="ARBA00022806"/>
    </source>
</evidence>
<keyword evidence="11" id="KW-1185">Reference proteome</keyword>
<feature type="domain" description="Helicase ATP-binding" evidence="8">
    <location>
        <begin position="632"/>
        <end position="834"/>
    </location>
</feature>
<dbReference type="GO" id="GO:0004386">
    <property type="term" value="F:helicase activity"/>
    <property type="evidence" value="ECO:0007669"/>
    <property type="project" value="UniProtKB-KW"/>
</dbReference>
<organism evidence="10 11">
    <name type="scientific">Lithospermum erythrorhizon</name>
    <name type="common">Purple gromwell</name>
    <name type="synonym">Lithospermum officinale var. erythrorhizon</name>
    <dbReference type="NCBI Taxonomy" id="34254"/>
    <lineage>
        <taxon>Eukaryota</taxon>
        <taxon>Viridiplantae</taxon>
        <taxon>Streptophyta</taxon>
        <taxon>Embryophyta</taxon>
        <taxon>Tracheophyta</taxon>
        <taxon>Spermatophyta</taxon>
        <taxon>Magnoliopsida</taxon>
        <taxon>eudicotyledons</taxon>
        <taxon>Gunneridae</taxon>
        <taxon>Pentapetalae</taxon>
        <taxon>asterids</taxon>
        <taxon>lamiids</taxon>
        <taxon>Boraginales</taxon>
        <taxon>Boraginaceae</taxon>
        <taxon>Boraginoideae</taxon>
        <taxon>Lithospermeae</taxon>
        <taxon>Lithospermum</taxon>
    </lineage>
</organism>
<comment type="subcellular location">
    <subcellularLocation>
        <location evidence="1">Nucleus</location>
    </subcellularLocation>
</comment>
<keyword evidence="2" id="KW-0547">Nucleotide-binding</keyword>
<dbReference type="InterPro" id="IPR049730">
    <property type="entry name" value="SNF2/RAD54-like_C"/>
</dbReference>
<sequence>MIMENSSVSRRTRLQEKNFFQKYYEEKCGKKLRKREVTHVNSRGFYKDSWKEKGGKRDKDLKRKRGSEGSDDNEDAVVCLGDKPLIGSLCSTKNKGFDEKWNSGDNNGDIVILAEEVVSNHNSSIEPSSFGSGMNSGCARGEKSSIESPEVVSSCLRGEGECILISEDSCESKGLEDEDDKCSELEVSTEVDNDDFIEGVEEDASVTSIGKEEEEEENDDGYVDARVDGKTCVSRNGESNVVEELNVDNLFLHDGKNGESNEISMEGKYMGKKQKQVIEDGLIRQKVYGMDILSTCNKKGDNMGEGIGKRLRSRLLSKSKRKILKLGTISHPLVVDDKQESSSDSEDKHPPEVNYKCESSSDTEDIIEYLTDSEDMLESSSEEDTNIICKNINEETGIQMKKIRTKFRKRKIKKKSTSNSLDLAKVISEKIWQEASSVQGKKHIKLPLKFTFEDENPVVQEKEEWEKENEALFDEMEFALKAIGIGSFGPSMGETSDMVFSETEPEPKAIDLCHKGKHNLKLEEEIGMICINCSYVLEMKYIFPDFAKDPFRRWEKQNLSADAETNRSFVDRLKFLNCFSKGNSTSVNVEGTVWDLIPGMKEKMYPHQHEGFEFIWEHLAGGISLEKLSLTKSLANERNGCIINHAPGTGKTCLVIVFLLSFMRLHQKCRPVIVAPLSMLRNWEEEFHKWNVNIPFYNLNERLTKKESEKANSLFENVVLDNNCSRLLKLCFWRQEPSVLAISYQLFVLLTGEQGKSVIGEKNGKAENGFIRKILREFSDILVLDEGHTARNDNTKMWKALSEVKTKRKIILSGTLFQNNFTELYNTLCLANSKFADQMSSKFTNQMNKSRGLRKRHMQACDLEKDEWLSLTNSIVWKGDDRSKLKQMNYPFVHVYKGAILLELPGIKDSRIDLRPTALQTKLFNKVKKVSKYLRRKSLMSLVSIHPSLVSDCDEFSEDERRNLEKHVSSPDAGVKTKFIFELIGLCEALRERVLIFCSYVKPLKLIMKQLKLQFNWLEGRELLQMDGSADQERRKSIISLMNDPNSNVRVLLASTKASNEGINLVGASRVVFLDVGFNPSVESQAISRAYRIGQKKVVYVYHLVTSGTLEVDNYHSQNLKENISKLVFSSKNSSGCCGASNGETVSPQAAVLEDKVLESMVQHVNLQNMFEQIYERPRTD</sequence>
<protein>
    <submittedName>
        <fullName evidence="10">Uncharacterized protein</fullName>
    </submittedName>
</protein>
<dbReference type="Proteomes" id="UP001454036">
    <property type="component" value="Unassembled WGS sequence"/>
</dbReference>
<evidence type="ECO:0000256" key="7">
    <source>
        <dbReference type="SAM" id="MobiDB-lite"/>
    </source>
</evidence>
<dbReference type="SMART" id="SM00487">
    <property type="entry name" value="DEXDc"/>
    <property type="match status" value="1"/>
</dbReference>
<reference evidence="10 11" key="1">
    <citation type="submission" date="2024-01" db="EMBL/GenBank/DDBJ databases">
        <title>The complete chloroplast genome sequence of Lithospermum erythrorhizon: insights into the phylogenetic relationship among Boraginaceae species and the maternal lineages of purple gromwells.</title>
        <authorList>
            <person name="Okada T."/>
            <person name="Watanabe K."/>
        </authorList>
    </citation>
    <scope>NUCLEOTIDE SEQUENCE [LARGE SCALE GENOMIC DNA]</scope>
</reference>
<evidence type="ECO:0000259" key="9">
    <source>
        <dbReference type="PROSITE" id="PS51194"/>
    </source>
</evidence>
<dbReference type="Gene3D" id="3.40.50.300">
    <property type="entry name" value="P-loop containing nucleotide triphosphate hydrolases"/>
    <property type="match status" value="1"/>
</dbReference>
<dbReference type="PROSITE" id="PS51192">
    <property type="entry name" value="HELICASE_ATP_BIND_1"/>
    <property type="match status" value="1"/>
</dbReference>
<name>A0AAV3Q6Y6_LITER</name>
<dbReference type="Pfam" id="PF00176">
    <property type="entry name" value="SNF2-rel_dom"/>
    <property type="match status" value="1"/>
</dbReference>
<evidence type="ECO:0000313" key="10">
    <source>
        <dbReference type="EMBL" id="GAA0159832.1"/>
    </source>
</evidence>
<feature type="region of interest" description="Disordered" evidence="7">
    <location>
        <begin position="47"/>
        <end position="74"/>
    </location>
</feature>
<dbReference type="InterPro" id="IPR038718">
    <property type="entry name" value="SNF2-like_sf"/>
</dbReference>
<dbReference type="InterPro" id="IPR001650">
    <property type="entry name" value="Helicase_C-like"/>
</dbReference>
<evidence type="ECO:0000256" key="2">
    <source>
        <dbReference type="ARBA" id="ARBA00022741"/>
    </source>
</evidence>
<comment type="caution">
    <text evidence="10">The sequence shown here is derived from an EMBL/GenBank/DDBJ whole genome shotgun (WGS) entry which is preliminary data.</text>
</comment>
<keyword evidence="5" id="KW-0067">ATP-binding</keyword>
<evidence type="ECO:0000256" key="1">
    <source>
        <dbReference type="ARBA" id="ARBA00004123"/>
    </source>
</evidence>
<dbReference type="GO" id="GO:0005524">
    <property type="term" value="F:ATP binding"/>
    <property type="evidence" value="ECO:0007669"/>
    <property type="project" value="UniProtKB-KW"/>
</dbReference>
<dbReference type="InterPro" id="IPR044567">
    <property type="entry name" value="CLSY/DRD1"/>
</dbReference>
<evidence type="ECO:0000313" key="11">
    <source>
        <dbReference type="Proteomes" id="UP001454036"/>
    </source>
</evidence>
<dbReference type="GO" id="GO:0016787">
    <property type="term" value="F:hydrolase activity"/>
    <property type="evidence" value="ECO:0007669"/>
    <property type="project" value="UniProtKB-KW"/>
</dbReference>